<dbReference type="Pfam" id="PF19054">
    <property type="entry name" value="DUF5753"/>
    <property type="match status" value="1"/>
</dbReference>
<evidence type="ECO:0000313" key="2">
    <source>
        <dbReference type="EMBL" id="MFH8588894.1"/>
    </source>
</evidence>
<dbReference type="Proteomes" id="UP001610990">
    <property type="component" value="Unassembled WGS sequence"/>
</dbReference>
<dbReference type="RefSeq" id="WP_367431233.1">
    <property type="nucleotide sequence ID" value="NZ_CP108413.1"/>
</dbReference>
<keyword evidence="3" id="KW-1185">Reference proteome</keyword>
<organism evidence="2 3">
    <name type="scientific">Streptomyces celluloflavus</name>
    <dbReference type="NCBI Taxonomy" id="58344"/>
    <lineage>
        <taxon>Bacteria</taxon>
        <taxon>Bacillati</taxon>
        <taxon>Actinomycetota</taxon>
        <taxon>Actinomycetes</taxon>
        <taxon>Kitasatosporales</taxon>
        <taxon>Streptomycetaceae</taxon>
        <taxon>Streptomyces</taxon>
    </lineage>
</organism>
<feature type="domain" description="DUF5753" evidence="1">
    <location>
        <begin position="1"/>
        <end position="40"/>
    </location>
</feature>
<dbReference type="InterPro" id="IPR043917">
    <property type="entry name" value="DUF5753"/>
</dbReference>
<proteinExistence type="predicted"/>
<reference evidence="2 3" key="1">
    <citation type="submission" date="2024-10" db="EMBL/GenBank/DDBJ databases">
        <title>The Natural Products Discovery Center: Release of the First 8490 Sequenced Strains for Exploring Actinobacteria Biosynthetic Diversity.</title>
        <authorList>
            <person name="Kalkreuter E."/>
            <person name="Kautsar S.A."/>
            <person name="Yang D."/>
            <person name="Bader C.D."/>
            <person name="Teijaro C.N."/>
            <person name="Fluegel L."/>
            <person name="Davis C.M."/>
            <person name="Simpson J.R."/>
            <person name="Lauterbach L."/>
            <person name="Steele A.D."/>
            <person name="Gui C."/>
            <person name="Meng S."/>
            <person name="Li G."/>
            <person name="Viehrig K."/>
            <person name="Ye F."/>
            <person name="Su P."/>
            <person name="Kiefer A.F."/>
            <person name="Nichols A."/>
            <person name="Cepeda A.J."/>
            <person name="Yan W."/>
            <person name="Fan B."/>
            <person name="Jiang Y."/>
            <person name="Adhikari A."/>
            <person name="Zheng C.-J."/>
            <person name="Schuster L."/>
            <person name="Cowan T.M."/>
            <person name="Smanski M.J."/>
            <person name="Chevrette M.G."/>
            <person name="De Carvalho L.P.S."/>
            <person name="Shen B."/>
        </authorList>
    </citation>
    <scope>NUCLEOTIDE SEQUENCE [LARGE SCALE GENOMIC DNA]</scope>
    <source>
        <strain evidence="2 3">NPDC018013</strain>
    </source>
</reference>
<gene>
    <name evidence="2" type="ORF">ACH4GP_31695</name>
</gene>
<evidence type="ECO:0000259" key="1">
    <source>
        <dbReference type="Pfam" id="PF19054"/>
    </source>
</evidence>
<dbReference type="EMBL" id="JBIRGH010000027">
    <property type="protein sequence ID" value="MFH8588894.1"/>
    <property type="molecule type" value="Genomic_DNA"/>
</dbReference>
<name>A0ABW7RPT9_9ACTN</name>
<accession>A0ABW7RPT9</accession>
<sequence>MLLGKQALYSNHGGSEVMRGQLDRLMAALALPRLSLGIIP</sequence>
<evidence type="ECO:0000313" key="3">
    <source>
        <dbReference type="Proteomes" id="UP001610990"/>
    </source>
</evidence>
<protein>
    <submittedName>
        <fullName evidence="2">Scr1 family TA system antitoxin-like transcriptional regulator</fullName>
    </submittedName>
</protein>
<comment type="caution">
    <text evidence="2">The sequence shown here is derived from an EMBL/GenBank/DDBJ whole genome shotgun (WGS) entry which is preliminary data.</text>
</comment>